<reference evidence="5 6" key="1">
    <citation type="submission" date="2016-08" db="EMBL/GenBank/DDBJ databases">
        <title>Whole genome sequence of Mesorhizobium sp. strain UASWS1009 isolated from industrial sewage.</title>
        <authorList>
            <person name="Crovadore J."/>
            <person name="Calmin G."/>
            <person name="Chablais R."/>
            <person name="Cochard B."/>
            <person name="Lefort F."/>
        </authorList>
    </citation>
    <scope>NUCLEOTIDE SEQUENCE [LARGE SCALE GENOMIC DNA]</scope>
    <source>
        <strain evidence="5 6">UASWS1009</strain>
    </source>
</reference>
<proteinExistence type="inferred from homology"/>
<evidence type="ECO:0000256" key="4">
    <source>
        <dbReference type="PROSITE-ProRule" id="PRU00742"/>
    </source>
</evidence>
<dbReference type="PANTHER" id="PTHR43782">
    <property type="entry name" value="ARGINASE"/>
    <property type="match status" value="1"/>
</dbReference>
<evidence type="ECO:0000256" key="1">
    <source>
        <dbReference type="ARBA" id="ARBA00022723"/>
    </source>
</evidence>
<keyword evidence="3" id="KW-0464">Manganese</keyword>
<sequence length="278" mass="29042">MKLTIVLAPYDSGLYHVGFGQGPDALIAGGLVEALTLAGHDVEVEDIDKVGPEPGREIATGFAVCNTVAEKVRNARDEGRFPVVLTGNCLTACGAVAGEDADSIVWADQHGDLNTPETSIYGFLDGMAFSTALGLCWKPMAAAVPGFKPIDPSRSVLINARDLDPDEKALLETLPVIRTECGAAASAAAKLKATGAARTHLHIDLDVHDPNELQVNRYATAGGPNPVQLRSAACIMAKEMSVVGITISAYDPAFDAKAEAPPLVGQLLNDLLATMEGK</sequence>
<evidence type="ECO:0000313" key="6">
    <source>
        <dbReference type="Proteomes" id="UP000094412"/>
    </source>
</evidence>
<dbReference type="Pfam" id="PF00491">
    <property type="entry name" value="Arginase"/>
    <property type="match status" value="1"/>
</dbReference>
<protein>
    <submittedName>
        <fullName evidence="5">Arginase</fullName>
    </submittedName>
</protein>
<keyword evidence="1" id="KW-0479">Metal-binding</keyword>
<dbReference type="AlphaFoldDB" id="A0A1C2DDN2"/>
<dbReference type="STRING" id="1566387.QV13_25095"/>
<keyword evidence="6" id="KW-1185">Reference proteome</keyword>
<gene>
    <name evidence="5" type="ORF">QV13_25095</name>
</gene>
<dbReference type="EMBL" id="MDEO01000036">
    <property type="protein sequence ID" value="OCX12859.1"/>
    <property type="molecule type" value="Genomic_DNA"/>
</dbReference>
<dbReference type="Proteomes" id="UP000094412">
    <property type="component" value="Unassembled WGS sequence"/>
</dbReference>
<dbReference type="PANTHER" id="PTHR43782:SF3">
    <property type="entry name" value="ARGINASE"/>
    <property type="match status" value="1"/>
</dbReference>
<dbReference type="SUPFAM" id="SSF52768">
    <property type="entry name" value="Arginase/deacetylase"/>
    <property type="match status" value="1"/>
</dbReference>
<comment type="caution">
    <text evidence="5">The sequence shown here is derived from an EMBL/GenBank/DDBJ whole genome shotgun (WGS) entry which is preliminary data.</text>
</comment>
<keyword evidence="2" id="KW-0378">Hydrolase</keyword>
<dbReference type="GO" id="GO:0005829">
    <property type="term" value="C:cytosol"/>
    <property type="evidence" value="ECO:0007669"/>
    <property type="project" value="TreeGrafter"/>
</dbReference>
<organism evidence="5 6">
    <name type="scientific">Mesorhizobium hungaricum</name>
    <dbReference type="NCBI Taxonomy" id="1566387"/>
    <lineage>
        <taxon>Bacteria</taxon>
        <taxon>Pseudomonadati</taxon>
        <taxon>Pseudomonadota</taxon>
        <taxon>Alphaproteobacteria</taxon>
        <taxon>Hyphomicrobiales</taxon>
        <taxon>Phyllobacteriaceae</taxon>
        <taxon>Mesorhizobium</taxon>
    </lineage>
</organism>
<dbReference type="GO" id="GO:0030145">
    <property type="term" value="F:manganese ion binding"/>
    <property type="evidence" value="ECO:0007669"/>
    <property type="project" value="TreeGrafter"/>
</dbReference>
<accession>A0A1C2DDN2</accession>
<evidence type="ECO:0000256" key="3">
    <source>
        <dbReference type="ARBA" id="ARBA00023211"/>
    </source>
</evidence>
<dbReference type="OrthoDB" id="9788689at2"/>
<dbReference type="RefSeq" id="WP_024924278.1">
    <property type="nucleotide sequence ID" value="NZ_MDEO01000036.1"/>
</dbReference>
<dbReference type="InterPro" id="IPR006035">
    <property type="entry name" value="Ureohydrolase"/>
</dbReference>
<dbReference type="PROSITE" id="PS51409">
    <property type="entry name" value="ARGINASE_2"/>
    <property type="match status" value="1"/>
</dbReference>
<dbReference type="GO" id="GO:0004053">
    <property type="term" value="F:arginase activity"/>
    <property type="evidence" value="ECO:0007669"/>
    <property type="project" value="TreeGrafter"/>
</dbReference>
<dbReference type="InterPro" id="IPR023696">
    <property type="entry name" value="Ureohydrolase_dom_sf"/>
</dbReference>
<evidence type="ECO:0000256" key="2">
    <source>
        <dbReference type="ARBA" id="ARBA00022801"/>
    </source>
</evidence>
<dbReference type="Gene3D" id="3.40.800.10">
    <property type="entry name" value="Ureohydrolase domain"/>
    <property type="match status" value="1"/>
</dbReference>
<comment type="similarity">
    <text evidence="4">Belongs to the arginase family.</text>
</comment>
<name>A0A1C2DDN2_9HYPH</name>
<evidence type="ECO:0000313" key="5">
    <source>
        <dbReference type="EMBL" id="OCX12859.1"/>
    </source>
</evidence>